<dbReference type="InterPro" id="IPR006059">
    <property type="entry name" value="SBP"/>
</dbReference>
<dbReference type="EMBL" id="FWZT01000005">
    <property type="protein sequence ID" value="SMF10707.1"/>
    <property type="molecule type" value="Genomic_DNA"/>
</dbReference>
<dbReference type="STRING" id="1513793.SAMN06296036_10526"/>
<evidence type="ECO:0000313" key="6">
    <source>
        <dbReference type="Proteomes" id="UP000192907"/>
    </source>
</evidence>
<dbReference type="GO" id="GO:0055052">
    <property type="term" value="C:ATP-binding cassette (ABC) transporter complex, substrate-binding subunit-containing"/>
    <property type="evidence" value="ECO:0007669"/>
    <property type="project" value="TreeGrafter"/>
</dbReference>
<dbReference type="Proteomes" id="UP000192907">
    <property type="component" value="Unassembled WGS sequence"/>
</dbReference>
<gene>
    <name evidence="5" type="ORF">SAMN06296036_10526</name>
</gene>
<dbReference type="Pfam" id="PF13416">
    <property type="entry name" value="SBP_bac_8"/>
    <property type="match status" value="1"/>
</dbReference>
<keyword evidence="2" id="KW-0813">Transport</keyword>
<sequence length="412" mass="45583">MKIMNRMTVLCSLWLAGSSAMAETIKIDLWEQDSPEAAKEMDKWISVFAKRNPNIKVVRQHYENEELRAKFLRSSVTGDGADLVYGPNDLAGVFKTASVIQPVDEWLKKDQFNPTALGVMSLEGKTWGVPVSEGNHLMLFYNKAMVSQAPDSFDALIKEGKKHTNPKENKYGLAMFQSEPFWFMPILGGHGGWPLSESGNKTNVTINNDKTKAALQFLVDLKNKHQILPKDCDYDCAKSMFLAGKAPYHINGDWEVKTLREKLGKNLGIAPIPKIASTGKWSTPLLGGRFVFINKAATGKRLEAAKAFIKFITEEQVQLRMATKLDRIPATIKVRSSKKVQSLDSLQPLIDAAAHAKPSPSQVEMRAAWDGMRIMVQRALSGKETVAQAVATGQKAADEALGAIREKGEKSH</sequence>
<feature type="signal peptide" evidence="4">
    <location>
        <begin position="1"/>
        <end position="22"/>
    </location>
</feature>
<reference evidence="6" key="1">
    <citation type="submission" date="2017-04" db="EMBL/GenBank/DDBJ databases">
        <authorList>
            <person name="Varghese N."/>
            <person name="Submissions S."/>
        </authorList>
    </citation>
    <scope>NUCLEOTIDE SEQUENCE [LARGE SCALE GENOMIC DNA]</scope>
    <source>
        <strain evidence="6">RKEM611</strain>
    </source>
</reference>
<evidence type="ECO:0000256" key="2">
    <source>
        <dbReference type="ARBA" id="ARBA00022448"/>
    </source>
</evidence>
<dbReference type="SUPFAM" id="SSF53850">
    <property type="entry name" value="Periplasmic binding protein-like II"/>
    <property type="match status" value="1"/>
</dbReference>
<name>A0A1Y6BGR3_9BACT</name>
<dbReference type="GO" id="GO:1901982">
    <property type="term" value="F:maltose binding"/>
    <property type="evidence" value="ECO:0007669"/>
    <property type="project" value="TreeGrafter"/>
</dbReference>
<evidence type="ECO:0000256" key="1">
    <source>
        <dbReference type="ARBA" id="ARBA00008520"/>
    </source>
</evidence>
<accession>A0A1Y6BGR3</accession>
<dbReference type="GO" id="GO:0015768">
    <property type="term" value="P:maltose transport"/>
    <property type="evidence" value="ECO:0007669"/>
    <property type="project" value="TreeGrafter"/>
</dbReference>
<comment type="similarity">
    <text evidence="1">Belongs to the bacterial solute-binding protein 1 family.</text>
</comment>
<keyword evidence="3 4" id="KW-0732">Signal</keyword>
<dbReference type="AlphaFoldDB" id="A0A1Y6BGR3"/>
<evidence type="ECO:0000256" key="3">
    <source>
        <dbReference type="ARBA" id="ARBA00022729"/>
    </source>
</evidence>
<feature type="chain" id="PRO_5012983699" evidence="4">
    <location>
        <begin position="23"/>
        <end position="412"/>
    </location>
</feature>
<evidence type="ECO:0000313" key="5">
    <source>
        <dbReference type="EMBL" id="SMF10707.1"/>
    </source>
</evidence>
<dbReference type="PANTHER" id="PTHR30061">
    <property type="entry name" value="MALTOSE-BINDING PERIPLASMIC PROTEIN"/>
    <property type="match status" value="1"/>
</dbReference>
<dbReference type="Gene3D" id="3.40.190.10">
    <property type="entry name" value="Periplasmic binding protein-like II"/>
    <property type="match status" value="2"/>
</dbReference>
<evidence type="ECO:0000256" key="4">
    <source>
        <dbReference type="SAM" id="SignalP"/>
    </source>
</evidence>
<protein>
    <submittedName>
        <fullName evidence="5">Arabinogalactan oligomer / maltooligosaccharide transport system substrate-binding protein</fullName>
    </submittedName>
</protein>
<organism evidence="5 6">
    <name type="scientific">Pseudobacteriovorax antillogorgiicola</name>
    <dbReference type="NCBI Taxonomy" id="1513793"/>
    <lineage>
        <taxon>Bacteria</taxon>
        <taxon>Pseudomonadati</taxon>
        <taxon>Bdellovibrionota</taxon>
        <taxon>Oligoflexia</taxon>
        <taxon>Oligoflexales</taxon>
        <taxon>Pseudobacteriovoracaceae</taxon>
        <taxon>Pseudobacteriovorax</taxon>
    </lineage>
</organism>
<keyword evidence="6" id="KW-1185">Reference proteome</keyword>
<dbReference type="GO" id="GO:0042956">
    <property type="term" value="P:maltodextrin transmembrane transport"/>
    <property type="evidence" value="ECO:0007669"/>
    <property type="project" value="TreeGrafter"/>
</dbReference>
<dbReference type="RefSeq" id="WP_159455228.1">
    <property type="nucleotide sequence ID" value="NZ_FWZT01000005.1"/>
</dbReference>
<dbReference type="PANTHER" id="PTHR30061:SF50">
    <property type="entry name" value="MALTOSE_MALTODEXTRIN-BINDING PERIPLASMIC PROTEIN"/>
    <property type="match status" value="1"/>
</dbReference>
<proteinExistence type="inferred from homology"/>